<keyword evidence="1" id="KW-0812">Transmembrane</keyword>
<evidence type="ECO:0000256" key="1">
    <source>
        <dbReference type="SAM" id="Phobius"/>
    </source>
</evidence>
<reference evidence="2 3" key="1">
    <citation type="submission" date="2024-01" db="EMBL/GenBank/DDBJ databases">
        <title>The genomes of 5 underutilized Papilionoideae crops provide insights into root nodulation and disease resistanc.</title>
        <authorList>
            <person name="Jiang F."/>
        </authorList>
    </citation>
    <scope>NUCLEOTIDE SEQUENCE [LARGE SCALE GENOMIC DNA]</scope>
    <source>
        <strain evidence="2">LVBAO_FW01</strain>
        <tissue evidence="2">Leaves</tissue>
    </source>
</reference>
<sequence length="86" mass="10127">MVLYHKSLLSLKLDAPRASKLYWSVCLYLQFLIFCLWSVFWNFDFYACGFCYEQFLDDSVTLLKETKKKAIRLRGRGHSILCSSSL</sequence>
<gene>
    <name evidence="2" type="ORF">VNO77_01836</name>
</gene>
<comment type="caution">
    <text evidence="2">The sequence shown here is derived from an EMBL/GenBank/DDBJ whole genome shotgun (WGS) entry which is preliminary data.</text>
</comment>
<protein>
    <submittedName>
        <fullName evidence="2">Uncharacterized protein</fullName>
    </submittedName>
</protein>
<organism evidence="2 3">
    <name type="scientific">Canavalia gladiata</name>
    <name type="common">Sword bean</name>
    <name type="synonym">Dolichos gladiatus</name>
    <dbReference type="NCBI Taxonomy" id="3824"/>
    <lineage>
        <taxon>Eukaryota</taxon>
        <taxon>Viridiplantae</taxon>
        <taxon>Streptophyta</taxon>
        <taxon>Embryophyta</taxon>
        <taxon>Tracheophyta</taxon>
        <taxon>Spermatophyta</taxon>
        <taxon>Magnoliopsida</taxon>
        <taxon>eudicotyledons</taxon>
        <taxon>Gunneridae</taxon>
        <taxon>Pentapetalae</taxon>
        <taxon>rosids</taxon>
        <taxon>fabids</taxon>
        <taxon>Fabales</taxon>
        <taxon>Fabaceae</taxon>
        <taxon>Papilionoideae</taxon>
        <taxon>50 kb inversion clade</taxon>
        <taxon>NPAAA clade</taxon>
        <taxon>indigoferoid/millettioid clade</taxon>
        <taxon>Phaseoleae</taxon>
        <taxon>Canavalia</taxon>
    </lineage>
</organism>
<keyword evidence="3" id="KW-1185">Reference proteome</keyword>
<proteinExistence type="predicted"/>
<keyword evidence="1" id="KW-0472">Membrane</keyword>
<feature type="transmembrane region" description="Helical" evidence="1">
    <location>
        <begin position="21"/>
        <end position="41"/>
    </location>
</feature>
<accession>A0AAN9R5K6</accession>
<evidence type="ECO:0000313" key="3">
    <source>
        <dbReference type="Proteomes" id="UP001367508"/>
    </source>
</evidence>
<name>A0AAN9R5K6_CANGL</name>
<keyword evidence="1" id="KW-1133">Transmembrane helix</keyword>
<dbReference type="Proteomes" id="UP001367508">
    <property type="component" value="Unassembled WGS sequence"/>
</dbReference>
<dbReference type="EMBL" id="JAYMYQ010000001">
    <property type="protein sequence ID" value="KAK7359871.1"/>
    <property type="molecule type" value="Genomic_DNA"/>
</dbReference>
<evidence type="ECO:0000313" key="2">
    <source>
        <dbReference type="EMBL" id="KAK7359871.1"/>
    </source>
</evidence>
<dbReference type="AlphaFoldDB" id="A0AAN9R5K6"/>